<dbReference type="Proteomes" id="UP000799324">
    <property type="component" value="Unassembled WGS sequence"/>
</dbReference>
<reference evidence="1" key="1">
    <citation type="journal article" date="2020" name="Stud. Mycol.">
        <title>101 Dothideomycetes genomes: a test case for predicting lifestyles and emergence of pathogens.</title>
        <authorList>
            <person name="Haridas S."/>
            <person name="Albert R."/>
            <person name="Binder M."/>
            <person name="Bloem J."/>
            <person name="Labutti K."/>
            <person name="Salamov A."/>
            <person name="Andreopoulos B."/>
            <person name="Baker S."/>
            <person name="Barry K."/>
            <person name="Bills G."/>
            <person name="Bluhm B."/>
            <person name="Cannon C."/>
            <person name="Castanera R."/>
            <person name="Culley D."/>
            <person name="Daum C."/>
            <person name="Ezra D."/>
            <person name="Gonzalez J."/>
            <person name="Henrissat B."/>
            <person name="Kuo A."/>
            <person name="Liang C."/>
            <person name="Lipzen A."/>
            <person name="Lutzoni F."/>
            <person name="Magnuson J."/>
            <person name="Mondo S."/>
            <person name="Nolan M."/>
            <person name="Ohm R."/>
            <person name="Pangilinan J."/>
            <person name="Park H.-J."/>
            <person name="Ramirez L."/>
            <person name="Alfaro M."/>
            <person name="Sun H."/>
            <person name="Tritt A."/>
            <person name="Yoshinaga Y."/>
            <person name="Zwiers L.-H."/>
            <person name="Turgeon B."/>
            <person name="Goodwin S."/>
            <person name="Spatafora J."/>
            <person name="Crous P."/>
            <person name="Grigoriev I."/>
        </authorList>
    </citation>
    <scope>NUCLEOTIDE SEQUENCE</scope>
    <source>
        <strain evidence="1">CBS 122681</strain>
    </source>
</reference>
<evidence type="ECO:0000313" key="1">
    <source>
        <dbReference type="EMBL" id="KAF2654494.1"/>
    </source>
</evidence>
<gene>
    <name evidence="1" type="ORF">K491DRAFT_631878</name>
</gene>
<name>A0A6A6T7G7_9PLEO</name>
<proteinExistence type="predicted"/>
<accession>A0A6A6T7G7</accession>
<feature type="non-terminal residue" evidence="1">
    <location>
        <position position="1"/>
    </location>
</feature>
<organism evidence="1 2">
    <name type="scientific">Lophiostoma macrostomum CBS 122681</name>
    <dbReference type="NCBI Taxonomy" id="1314788"/>
    <lineage>
        <taxon>Eukaryota</taxon>
        <taxon>Fungi</taxon>
        <taxon>Dikarya</taxon>
        <taxon>Ascomycota</taxon>
        <taxon>Pezizomycotina</taxon>
        <taxon>Dothideomycetes</taxon>
        <taxon>Pleosporomycetidae</taxon>
        <taxon>Pleosporales</taxon>
        <taxon>Lophiostomataceae</taxon>
        <taxon>Lophiostoma</taxon>
    </lineage>
</organism>
<evidence type="ECO:0000313" key="2">
    <source>
        <dbReference type="Proteomes" id="UP000799324"/>
    </source>
</evidence>
<dbReference type="EMBL" id="MU004363">
    <property type="protein sequence ID" value="KAF2654494.1"/>
    <property type="molecule type" value="Genomic_DNA"/>
</dbReference>
<sequence length="75" mass="8480">AGGAWEDRPWKVYPWAVQVPTLWTPLAVTCALQPFDKTSRRAAAGRFGFSRTFHSSFWTIATPLSDKYPLSEFDS</sequence>
<protein>
    <submittedName>
        <fullName evidence="1">Uncharacterized protein</fullName>
    </submittedName>
</protein>
<keyword evidence="2" id="KW-1185">Reference proteome</keyword>
<dbReference type="AlphaFoldDB" id="A0A6A6T7G7"/>